<comment type="caution">
    <text evidence="2">The sequence shown here is derived from an EMBL/GenBank/DDBJ whole genome shotgun (WGS) entry which is preliminary data.</text>
</comment>
<accession>A0AAN9F9J7</accession>
<feature type="compositionally biased region" description="Basic and acidic residues" evidence="1">
    <location>
        <begin position="86"/>
        <end position="107"/>
    </location>
</feature>
<evidence type="ECO:0000313" key="3">
    <source>
        <dbReference type="Proteomes" id="UP001372338"/>
    </source>
</evidence>
<name>A0AAN9F9J7_CROPI</name>
<sequence>MFTPPSKSKLQPQSSLLKSKITNCDKRIENGDLNLSTQFLSVESVQVYQIRSMLSDITNITQSTKQCSTNLTHVNERNSDILAGKVETKKKDTSSNKKKRLDQEVKSKAVGTEKINLSNSIKGKEKGKQTRLDLACDKEVGKSN</sequence>
<evidence type="ECO:0000313" key="2">
    <source>
        <dbReference type="EMBL" id="KAK7267693.1"/>
    </source>
</evidence>
<evidence type="ECO:0000256" key="1">
    <source>
        <dbReference type="SAM" id="MobiDB-lite"/>
    </source>
</evidence>
<keyword evidence="3" id="KW-1185">Reference proteome</keyword>
<feature type="region of interest" description="Disordered" evidence="1">
    <location>
        <begin position="82"/>
        <end position="108"/>
    </location>
</feature>
<reference evidence="2 3" key="1">
    <citation type="submission" date="2024-01" db="EMBL/GenBank/DDBJ databases">
        <title>The genomes of 5 underutilized Papilionoideae crops provide insights into root nodulation and disease resistanc.</title>
        <authorList>
            <person name="Yuan L."/>
        </authorList>
    </citation>
    <scope>NUCLEOTIDE SEQUENCE [LARGE SCALE GENOMIC DNA]</scope>
    <source>
        <strain evidence="2">ZHUSHIDOU_FW_LH</strain>
        <tissue evidence="2">Leaf</tissue>
    </source>
</reference>
<dbReference type="Proteomes" id="UP001372338">
    <property type="component" value="Unassembled WGS sequence"/>
</dbReference>
<proteinExistence type="predicted"/>
<dbReference type="EMBL" id="JAYWIO010000004">
    <property type="protein sequence ID" value="KAK7267693.1"/>
    <property type="molecule type" value="Genomic_DNA"/>
</dbReference>
<dbReference type="AlphaFoldDB" id="A0AAN9F9J7"/>
<protein>
    <submittedName>
        <fullName evidence="2">Uncharacterized protein</fullName>
    </submittedName>
</protein>
<gene>
    <name evidence="2" type="ORF">RIF29_20371</name>
</gene>
<organism evidence="2 3">
    <name type="scientific">Crotalaria pallida</name>
    <name type="common">Smooth rattlebox</name>
    <name type="synonym">Crotalaria striata</name>
    <dbReference type="NCBI Taxonomy" id="3830"/>
    <lineage>
        <taxon>Eukaryota</taxon>
        <taxon>Viridiplantae</taxon>
        <taxon>Streptophyta</taxon>
        <taxon>Embryophyta</taxon>
        <taxon>Tracheophyta</taxon>
        <taxon>Spermatophyta</taxon>
        <taxon>Magnoliopsida</taxon>
        <taxon>eudicotyledons</taxon>
        <taxon>Gunneridae</taxon>
        <taxon>Pentapetalae</taxon>
        <taxon>rosids</taxon>
        <taxon>fabids</taxon>
        <taxon>Fabales</taxon>
        <taxon>Fabaceae</taxon>
        <taxon>Papilionoideae</taxon>
        <taxon>50 kb inversion clade</taxon>
        <taxon>genistoids sensu lato</taxon>
        <taxon>core genistoids</taxon>
        <taxon>Crotalarieae</taxon>
        <taxon>Crotalaria</taxon>
    </lineage>
</organism>